<reference evidence="2" key="1">
    <citation type="submission" date="2019-08" db="EMBL/GenBank/DDBJ databases">
        <authorList>
            <person name="Kucharzyk K."/>
            <person name="Murdoch R.W."/>
            <person name="Higgins S."/>
            <person name="Loffler F."/>
        </authorList>
    </citation>
    <scope>NUCLEOTIDE SEQUENCE</scope>
</reference>
<accession>A0A644YAQ9</accession>
<proteinExistence type="predicted"/>
<dbReference type="EMBL" id="VSSQ01003979">
    <property type="protein sequence ID" value="MPM23214.1"/>
    <property type="molecule type" value="Genomic_DNA"/>
</dbReference>
<name>A0A644YAQ9_9ZZZZ</name>
<protein>
    <submittedName>
        <fullName evidence="2">Uncharacterized protein</fullName>
    </submittedName>
</protein>
<gene>
    <name evidence="2" type="ORF">SDC9_69679</name>
</gene>
<evidence type="ECO:0000313" key="2">
    <source>
        <dbReference type="EMBL" id="MPM23214.1"/>
    </source>
</evidence>
<evidence type="ECO:0000256" key="1">
    <source>
        <dbReference type="SAM" id="MobiDB-lite"/>
    </source>
</evidence>
<organism evidence="2">
    <name type="scientific">bioreactor metagenome</name>
    <dbReference type="NCBI Taxonomy" id="1076179"/>
    <lineage>
        <taxon>unclassified sequences</taxon>
        <taxon>metagenomes</taxon>
        <taxon>ecological metagenomes</taxon>
    </lineage>
</organism>
<comment type="caution">
    <text evidence="2">The sequence shown here is derived from an EMBL/GenBank/DDBJ whole genome shotgun (WGS) entry which is preliminary data.</text>
</comment>
<feature type="region of interest" description="Disordered" evidence="1">
    <location>
        <begin position="1"/>
        <end position="24"/>
    </location>
</feature>
<dbReference type="AlphaFoldDB" id="A0A644YAQ9"/>
<sequence length="96" mass="10488">MRGPDGTERTGMLSPVRTENTCEDSGGYGADPAAALLPKMQAGKLDQSARPEGFRCPTARRQDAALIKQSQLFYHACVFFSCKAFAKVSEKTLRVF</sequence>